<dbReference type="InterPro" id="IPR016188">
    <property type="entry name" value="PurM-like_N"/>
</dbReference>
<accession>A0A8A4TXK5</accession>
<comment type="function">
    <text evidence="8">Part of the phosphoribosylformylglycinamidine synthase complex involved in the purines biosynthetic pathway. Catalyzes the ATP-dependent conversion of formylglycinamide ribonucleotide (FGAR) and glutamine to yield formylglycinamidine ribonucleotide (FGAM) and glutamate. The FGAM synthase complex is composed of three subunits. PurQ produces an ammonia molecule by converting glutamine to glutamate. PurL transfers the ammonia molecule to FGAR to form FGAM in an ATP-dependent manner. PurS interacts with PurQ and PurL and is thought to assist in the transfer of the ammonia molecule from PurQ to PurL.</text>
</comment>
<keyword evidence="3 8" id="KW-0479">Metal-binding</keyword>
<evidence type="ECO:0000256" key="4">
    <source>
        <dbReference type="ARBA" id="ARBA00022741"/>
    </source>
</evidence>
<dbReference type="GO" id="GO:0004642">
    <property type="term" value="F:phosphoribosylformylglycinamidine synthase activity"/>
    <property type="evidence" value="ECO:0007669"/>
    <property type="project" value="UniProtKB-UniRule"/>
</dbReference>
<evidence type="ECO:0000259" key="11">
    <source>
        <dbReference type="Pfam" id="PF18072"/>
    </source>
</evidence>
<feature type="binding site" evidence="8">
    <location>
        <position position="50"/>
    </location>
    <ligand>
        <name>ATP</name>
        <dbReference type="ChEBI" id="CHEBI:30616"/>
    </ligand>
</feature>
<feature type="domain" description="PurM-like N-terminal" evidence="9">
    <location>
        <begin position="441"/>
        <end position="557"/>
    </location>
</feature>
<dbReference type="PIRSF" id="PIRSF001587">
    <property type="entry name" value="FGAM_synthase_II"/>
    <property type="match status" value="1"/>
</dbReference>
<feature type="binding site" evidence="8">
    <location>
        <position position="115"/>
    </location>
    <ligand>
        <name>Mg(2+)</name>
        <dbReference type="ChEBI" id="CHEBI:18420"/>
        <label>2</label>
    </ligand>
</feature>
<feature type="binding site" evidence="8">
    <location>
        <position position="114"/>
    </location>
    <ligand>
        <name>substrate</name>
    </ligand>
</feature>
<proteinExistence type="inferred from homology"/>
<feature type="binding site" evidence="8">
    <location>
        <position position="533"/>
    </location>
    <ligand>
        <name>ATP</name>
        <dbReference type="ChEBI" id="CHEBI:30616"/>
    </ligand>
</feature>
<evidence type="ECO:0000256" key="5">
    <source>
        <dbReference type="ARBA" id="ARBA00022755"/>
    </source>
</evidence>
<feature type="binding site" evidence="8">
    <location>
        <begin position="92"/>
        <end position="95"/>
    </location>
    <ligand>
        <name>substrate</name>
    </ligand>
</feature>
<dbReference type="GO" id="GO:0005524">
    <property type="term" value="F:ATP binding"/>
    <property type="evidence" value="ECO:0007669"/>
    <property type="project" value="UniProtKB-UniRule"/>
</dbReference>
<evidence type="ECO:0000259" key="10">
    <source>
        <dbReference type="Pfam" id="PF02769"/>
    </source>
</evidence>
<keyword evidence="13" id="KW-1185">Reference proteome</keyword>
<feature type="binding site" evidence="8">
    <location>
        <position position="238"/>
    </location>
    <ligand>
        <name>substrate</name>
    </ligand>
</feature>
<evidence type="ECO:0000259" key="9">
    <source>
        <dbReference type="Pfam" id="PF00586"/>
    </source>
</evidence>
<comment type="catalytic activity">
    <reaction evidence="8">
        <text>N(2)-formyl-N(1)-(5-phospho-beta-D-ribosyl)glycinamide + L-glutamine + ATP + H2O = 2-formamido-N(1)-(5-O-phospho-beta-D-ribosyl)acetamidine + L-glutamate + ADP + phosphate + H(+)</text>
        <dbReference type="Rhea" id="RHEA:17129"/>
        <dbReference type="ChEBI" id="CHEBI:15377"/>
        <dbReference type="ChEBI" id="CHEBI:15378"/>
        <dbReference type="ChEBI" id="CHEBI:29985"/>
        <dbReference type="ChEBI" id="CHEBI:30616"/>
        <dbReference type="ChEBI" id="CHEBI:43474"/>
        <dbReference type="ChEBI" id="CHEBI:58359"/>
        <dbReference type="ChEBI" id="CHEBI:147286"/>
        <dbReference type="ChEBI" id="CHEBI:147287"/>
        <dbReference type="ChEBI" id="CHEBI:456216"/>
        <dbReference type="EC" id="6.3.5.3"/>
    </reaction>
</comment>
<dbReference type="NCBIfam" id="TIGR01736">
    <property type="entry name" value="FGAM_synth_II"/>
    <property type="match status" value="1"/>
</dbReference>
<feature type="binding site" evidence="8">
    <location>
        <position position="536"/>
    </location>
    <ligand>
        <name>substrate</name>
    </ligand>
</feature>
<reference evidence="12" key="1">
    <citation type="submission" date="2021-03" db="EMBL/GenBank/DDBJ databases">
        <title>Acanthopleuribacteraceae sp. M133.</title>
        <authorList>
            <person name="Wang G."/>
        </authorList>
    </citation>
    <scope>NUCLEOTIDE SEQUENCE</scope>
    <source>
        <strain evidence="12">M133</strain>
    </source>
</reference>
<feature type="domain" description="PurM-like N-terminal" evidence="9">
    <location>
        <begin position="72"/>
        <end position="186"/>
    </location>
</feature>
<comment type="subunit">
    <text evidence="8">Monomer. Part of the FGAM synthase complex composed of 1 PurL, 1 PurQ and 2 PurS subunits.</text>
</comment>
<feature type="domain" description="Phosphoribosylformylglycinamidine synthase linker" evidence="11">
    <location>
        <begin position="11"/>
        <end position="51"/>
    </location>
</feature>
<dbReference type="InterPro" id="IPR010918">
    <property type="entry name" value="PurM-like_C_dom"/>
</dbReference>
<evidence type="ECO:0000256" key="6">
    <source>
        <dbReference type="ARBA" id="ARBA00022840"/>
    </source>
</evidence>
<dbReference type="CDD" id="cd02203">
    <property type="entry name" value="PurL_repeat1"/>
    <property type="match status" value="1"/>
</dbReference>
<dbReference type="Gene3D" id="3.30.1330.10">
    <property type="entry name" value="PurM-like, N-terminal domain"/>
    <property type="match status" value="2"/>
</dbReference>
<dbReference type="SUPFAM" id="SSF56042">
    <property type="entry name" value="PurM C-terminal domain-like"/>
    <property type="match status" value="2"/>
</dbReference>
<feature type="binding site" evidence="8">
    <location>
        <begin position="310"/>
        <end position="312"/>
    </location>
    <ligand>
        <name>substrate</name>
    </ligand>
</feature>
<dbReference type="InterPro" id="IPR010074">
    <property type="entry name" value="PRibForGlyAmidine_synth_PurL"/>
</dbReference>
<feature type="domain" description="PurM-like C-terminal" evidence="10">
    <location>
        <begin position="571"/>
        <end position="711"/>
    </location>
</feature>
<evidence type="ECO:0000256" key="8">
    <source>
        <dbReference type="HAMAP-Rule" id="MF_00420"/>
    </source>
</evidence>
<dbReference type="RefSeq" id="WP_237384166.1">
    <property type="nucleotide sequence ID" value="NZ_CP071793.1"/>
</dbReference>
<keyword evidence="6 8" id="KW-0067">ATP-binding</keyword>
<feature type="active site" description="Proton acceptor" evidence="8">
    <location>
        <position position="93"/>
    </location>
</feature>
<dbReference type="InterPro" id="IPR036921">
    <property type="entry name" value="PurM-like_N_sf"/>
</dbReference>
<dbReference type="SUPFAM" id="SSF55326">
    <property type="entry name" value="PurM N-terminal domain-like"/>
    <property type="match status" value="2"/>
</dbReference>
<comment type="subcellular location">
    <subcellularLocation>
        <location evidence="8">Cytoplasm</location>
    </subcellularLocation>
</comment>
<evidence type="ECO:0000256" key="7">
    <source>
        <dbReference type="ARBA" id="ARBA00022842"/>
    </source>
</evidence>
<dbReference type="EMBL" id="CP071793">
    <property type="protein sequence ID" value="QTD54067.1"/>
    <property type="molecule type" value="Genomic_DNA"/>
</dbReference>
<dbReference type="PANTHER" id="PTHR43555">
    <property type="entry name" value="PHOSPHORIBOSYLFORMYLGLYCINAMIDINE SYNTHASE SUBUNIT PURL"/>
    <property type="match status" value="1"/>
</dbReference>
<comment type="pathway">
    <text evidence="8">Purine metabolism; IMP biosynthesis via de novo pathway; 5-amino-1-(5-phospho-D-ribosyl)imidazole from N(2)-formyl-N(1)-(5-phospho-D-ribosyl)glycinamide: step 1/2.</text>
</comment>
<feature type="binding site" evidence="8">
    <location>
        <position position="534"/>
    </location>
    <ligand>
        <name>Mg(2+)</name>
        <dbReference type="ChEBI" id="CHEBI:18420"/>
        <label>1</label>
    </ligand>
</feature>
<dbReference type="Proteomes" id="UP000663929">
    <property type="component" value="Chromosome"/>
</dbReference>
<dbReference type="Pfam" id="PF02769">
    <property type="entry name" value="AIRS_C"/>
    <property type="match status" value="2"/>
</dbReference>
<dbReference type="Gene3D" id="3.90.650.10">
    <property type="entry name" value="PurM-like C-terminal domain"/>
    <property type="match status" value="2"/>
</dbReference>
<comment type="caution">
    <text evidence="8">Lacks conserved residue(s) required for the propagation of feature annotation.</text>
</comment>
<dbReference type="GO" id="GO:0000287">
    <property type="term" value="F:magnesium ion binding"/>
    <property type="evidence" value="ECO:0007669"/>
    <property type="project" value="UniProtKB-UniRule"/>
</dbReference>
<dbReference type="AlphaFoldDB" id="A0A8A4TXK5"/>
<name>A0A8A4TXK5_SULCO</name>
<evidence type="ECO:0000313" key="13">
    <source>
        <dbReference type="Proteomes" id="UP000663929"/>
    </source>
</evidence>
<evidence type="ECO:0000313" key="12">
    <source>
        <dbReference type="EMBL" id="QTD54067.1"/>
    </source>
</evidence>
<feature type="active site" evidence="8">
    <location>
        <position position="47"/>
    </location>
</feature>
<keyword evidence="4 8" id="KW-0547">Nucleotide-binding</keyword>
<dbReference type="PANTHER" id="PTHR43555:SF1">
    <property type="entry name" value="PHOSPHORIBOSYLFORMYLGLYCINAMIDINE SYNTHASE SUBUNIT PURL"/>
    <property type="match status" value="1"/>
</dbReference>
<evidence type="ECO:0000256" key="3">
    <source>
        <dbReference type="ARBA" id="ARBA00022723"/>
    </source>
</evidence>
<dbReference type="NCBIfam" id="NF002290">
    <property type="entry name" value="PRK01213.1"/>
    <property type="match status" value="1"/>
</dbReference>
<dbReference type="InterPro" id="IPR041609">
    <property type="entry name" value="PurL_linker"/>
</dbReference>
<keyword evidence="1 8" id="KW-0963">Cytoplasm</keyword>
<dbReference type="EC" id="6.3.5.3" evidence="8"/>
<dbReference type="GO" id="GO:0006189">
    <property type="term" value="P:'de novo' IMP biosynthetic process"/>
    <property type="evidence" value="ECO:0007669"/>
    <property type="project" value="UniProtKB-UniRule"/>
</dbReference>
<dbReference type="Pfam" id="PF18072">
    <property type="entry name" value="FGAR-AT_linker"/>
    <property type="match status" value="1"/>
</dbReference>
<evidence type="ECO:0000256" key="2">
    <source>
        <dbReference type="ARBA" id="ARBA00022598"/>
    </source>
</evidence>
<feature type="binding site" evidence="8">
    <location>
        <position position="496"/>
    </location>
    <ligand>
        <name>ATP</name>
        <dbReference type="ChEBI" id="CHEBI:30616"/>
    </ligand>
</feature>
<organism evidence="12 13">
    <name type="scientific">Sulfidibacter corallicola</name>
    <dbReference type="NCBI Taxonomy" id="2818388"/>
    <lineage>
        <taxon>Bacteria</taxon>
        <taxon>Pseudomonadati</taxon>
        <taxon>Acidobacteriota</taxon>
        <taxon>Holophagae</taxon>
        <taxon>Acanthopleuribacterales</taxon>
        <taxon>Acanthopleuribacteraceae</taxon>
        <taxon>Sulfidibacter</taxon>
    </lineage>
</organism>
<dbReference type="InterPro" id="IPR036676">
    <property type="entry name" value="PurM-like_C_sf"/>
</dbReference>
<dbReference type="GO" id="GO:0005737">
    <property type="term" value="C:cytoplasm"/>
    <property type="evidence" value="ECO:0007669"/>
    <property type="project" value="UniProtKB-SubCell"/>
</dbReference>
<keyword evidence="5 8" id="KW-0658">Purine biosynthesis</keyword>
<dbReference type="Pfam" id="PF00586">
    <property type="entry name" value="AIRS"/>
    <property type="match status" value="2"/>
</dbReference>
<evidence type="ECO:0000256" key="1">
    <source>
        <dbReference type="ARBA" id="ARBA00022490"/>
    </source>
</evidence>
<sequence>MKEPVVTLDLAKEHGLTEEEFRKACDILGRTPSFTELGIFSAMWSEHCSYKSSKIHLKRLPTTGEQVVIGPGENAGAVDLGDGLCAVFKMESHNHPSFIEPYQGAATGVGGILRDVFTMGARPVANMNALRFGAPDRAHMKYLVKGVTKGIGDYGNCMGIPTVGGEVFFDPAFQGNILVNAMTVGLAKKDAIFLGEASGVGNVAVYVGAKTGRDGIHGATMASEEFNEESEQKRPTVQVGDPFTEKLLLEALMELFPTGAVIGIQDMGAAGLTSSSFEMAGRAGSGVDLDLSKVPMREEHMTAYEIMLSESQERMLLVCHPDRVDEVVRVFDKWDLSAAVIGVVTDTGRVRIKNPEGDIVADMPVGPLADQAPMYDRPYSEPPAYAEYRAFDTTPYANVDQPAEVLRKLLASPNVASKQWFYRQYDHTVQTNTVLGPDQGEAALVRIKDTTKAVAVTTDCNPRFVQLDPHLGTAHAVTEAARNISCTGALPLAITDCLNFGNPENPHIMWQFKRAIDGMGEACRALDTPVVSGNVSLYNETNGKAVFPTPAVGMVGLLKDRRHHAVNGFHKAGLKVFLLGETREELGGSEYLSLVHGQVSGALPSLDLAFEAKLQAFVRDAVAKGVVKVARDCSIGGLAVALAKCCFAQELGLTVELDGEIGHAALLFGESASRIVVATEAKQGETLVNWAGERGIPCAPLGETGGDRLSLQIRGTTVIEEPVSELADLWRNGLEQLLN</sequence>
<feature type="binding site" evidence="8">
    <location>
        <position position="266"/>
    </location>
    <ligand>
        <name>Mg(2+)</name>
        <dbReference type="ChEBI" id="CHEBI:18420"/>
        <label>2</label>
    </ligand>
</feature>
<gene>
    <name evidence="8 12" type="primary">purL</name>
    <name evidence="12" type="ORF">J3U87_16600</name>
</gene>
<keyword evidence="2 8" id="KW-0436">Ligase</keyword>
<keyword evidence="7 8" id="KW-0460">Magnesium</keyword>
<dbReference type="FunFam" id="3.30.1330.10:FF:000004">
    <property type="entry name" value="Phosphoribosylformylglycinamidine synthase subunit PurL"/>
    <property type="match status" value="1"/>
</dbReference>
<feature type="domain" description="PurM-like C-terminal" evidence="10">
    <location>
        <begin position="200"/>
        <end position="352"/>
    </location>
</feature>
<comment type="similarity">
    <text evidence="8">Belongs to the FGAMS family.</text>
</comment>
<feature type="binding site" evidence="8">
    <location>
        <position position="89"/>
    </location>
    <ligand>
        <name>ATP</name>
        <dbReference type="ChEBI" id="CHEBI:30616"/>
    </ligand>
</feature>
<dbReference type="CDD" id="cd02204">
    <property type="entry name" value="PurL_repeat2"/>
    <property type="match status" value="1"/>
</dbReference>
<dbReference type="KEGG" id="scor:J3U87_16600"/>
<dbReference type="UniPathway" id="UPA00074">
    <property type="reaction ID" value="UER00128"/>
</dbReference>
<dbReference type="HAMAP" id="MF_00420">
    <property type="entry name" value="PurL_2"/>
    <property type="match status" value="1"/>
</dbReference>
<protein>
    <recommendedName>
        <fullName evidence="8">Phosphoribosylformylglycinamidine synthase subunit PurL</fullName>
        <shortName evidence="8">FGAM synthase</shortName>
        <ecNumber evidence="8">6.3.5.3</ecNumber>
    </recommendedName>
    <alternativeName>
        <fullName evidence="8">Formylglycinamide ribonucleotide amidotransferase subunit II</fullName>
        <shortName evidence="8">FGAR amidotransferase II</shortName>
        <shortName evidence="8">FGAR-AT II</shortName>
    </alternativeName>
    <alternativeName>
        <fullName evidence="8">Glutamine amidotransferase PurL</fullName>
    </alternativeName>
    <alternativeName>
        <fullName evidence="8">Phosphoribosylformylglycinamidine synthase subunit II</fullName>
    </alternativeName>
</protein>
<feature type="binding site" evidence="8">
    <location>
        <position position="91"/>
    </location>
    <ligand>
        <name>Mg(2+)</name>
        <dbReference type="ChEBI" id="CHEBI:18420"/>
        <label>1</label>
    </ligand>
</feature>